<proteinExistence type="predicted"/>
<sequence>MRTPIACAILLLALSSCGRQAPEQNAATNAAEAATPGSIQGETAKAGITLEQHAGRWEFTYPDGTQSTIILRADGSYERIAGVDSADRGLWIFAEERTCLLSLKAEDRPWCYVIGEANEYGSRTAIMEDGSVVTISPVN</sequence>
<keyword evidence="1" id="KW-0732">Signal</keyword>
<gene>
    <name evidence="2" type="ORF">GRI32_01390</name>
</gene>
<protein>
    <submittedName>
        <fullName evidence="2">Uncharacterized protein</fullName>
    </submittedName>
</protein>
<organism evidence="2 3">
    <name type="scientific">Alteraurantiacibacter aestuarii</name>
    <dbReference type="NCBI Taxonomy" id="650004"/>
    <lineage>
        <taxon>Bacteria</taxon>
        <taxon>Pseudomonadati</taxon>
        <taxon>Pseudomonadota</taxon>
        <taxon>Alphaproteobacteria</taxon>
        <taxon>Sphingomonadales</taxon>
        <taxon>Erythrobacteraceae</taxon>
        <taxon>Alteraurantiacibacter</taxon>
    </lineage>
</organism>
<evidence type="ECO:0000313" key="2">
    <source>
        <dbReference type="EMBL" id="MXO87390.1"/>
    </source>
</evidence>
<keyword evidence="3" id="KW-1185">Reference proteome</keyword>
<feature type="signal peptide" evidence="1">
    <location>
        <begin position="1"/>
        <end position="21"/>
    </location>
</feature>
<dbReference type="Proteomes" id="UP000435243">
    <property type="component" value="Unassembled WGS sequence"/>
</dbReference>
<reference evidence="2 3" key="1">
    <citation type="submission" date="2019-12" db="EMBL/GenBank/DDBJ databases">
        <title>Genomic-based taxomic classification of the family Erythrobacteraceae.</title>
        <authorList>
            <person name="Xu L."/>
        </authorList>
    </citation>
    <scope>NUCLEOTIDE SEQUENCE [LARGE SCALE GENOMIC DNA]</scope>
    <source>
        <strain evidence="2 3">JCM 16339</strain>
    </source>
</reference>
<evidence type="ECO:0000256" key="1">
    <source>
        <dbReference type="SAM" id="SignalP"/>
    </source>
</evidence>
<evidence type="ECO:0000313" key="3">
    <source>
        <dbReference type="Proteomes" id="UP000435243"/>
    </source>
</evidence>
<dbReference type="EMBL" id="WTYY01000001">
    <property type="protein sequence ID" value="MXO87390.1"/>
    <property type="molecule type" value="Genomic_DNA"/>
</dbReference>
<dbReference type="PROSITE" id="PS51257">
    <property type="entry name" value="PROKAR_LIPOPROTEIN"/>
    <property type="match status" value="1"/>
</dbReference>
<feature type="chain" id="PRO_5032616903" evidence="1">
    <location>
        <begin position="22"/>
        <end position="139"/>
    </location>
</feature>
<accession>A0A844ZK33</accession>
<dbReference type="RefSeq" id="WP_160589336.1">
    <property type="nucleotide sequence ID" value="NZ_WTYY01000001.1"/>
</dbReference>
<dbReference type="AlphaFoldDB" id="A0A844ZK33"/>
<comment type="caution">
    <text evidence="2">The sequence shown here is derived from an EMBL/GenBank/DDBJ whole genome shotgun (WGS) entry which is preliminary data.</text>
</comment>
<name>A0A844ZK33_9SPHN</name>